<name>A0A3M7RMB2_BRAPC</name>
<evidence type="ECO:0000313" key="2">
    <source>
        <dbReference type="Proteomes" id="UP000276133"/>
    </source>
</evidence>
<proteinExistence type="predicted"/>
<evidence type="ECO:0000313" key="1">
    <source>
        <dbReference type="EMBL" id="RNA24448.1"/>
    </source>
</evidence>
<dbReference type="Proteomes" id="UP000276133">
    <property type="component" value="Unassembled WGS sequence"/>
</dbReference>
<reference evidence="1 2" key="1">
    <citation type="journal article" date="2018" name="Sci. Rep.">
        <title>Genomic signatures of local adaptation to the degree of environmental predictability in rotifers.</title>
        <authorList>
            <person name="Franch-Gras L."/>
            <person name="Hahn C."/>
            <person name="Garcia-Roger E.M."/>
            <person name="Carmona M.J."/>
            <person name="Serra M."/>
            <person name="Gomez A."/>
        </authorList>
    </citation>
    <scope>NUCLEOTIDE SEQUENCE [LARGE SCALE GENOMIC DNA]</scope>
    <source>
        <strain evidence="1">HYR1</strain>
    </source>
</reference>
<gene>
    <name evidence="1" type="ORF">BpHYR1_027827</name>
</gene>
<sequence length="78" mass="8979">MEASLIDQKGNQNNQSINQLTHINFIFRILPIFELSLKKKGNALLDVQWLANKQKSLTGEKRLIVGRKFQHHNVPNNS</sequence>
<protein>
    <submittedName>
        <fullName evidence="1">Uncharacterized protein</fullName>
    </submittedName>
</protein>
<organism evidence="1 2">
    <name type="scientific">Brachionus plicatilis</name>
    <name type="common">Marine rotifer</name>
    <name type="synonym">Brachionus muelleri</name>
    <dbReference type="NCBI Taxonomy" id="10195"/>
    <lineage>
        <taxon>Eukaryota</taxon>
        <taxon>Metazoa</taxon>
        <taxon>Spiralia</taxon>
        <taxon>Gnathifera</taxon>
        <taxon>Rotifera</taxon>
        <taxon>Eurotatoria</taxon>
        <taxon>Monogononta</taxon>
        <taxon>Pseudotrocha</taxon>
        <taxon>Ploima</taxon>
        <taxon>Brachionidae</taxon>
        <taxon>Brachionus</taxon>
    </lineage>
</organism>
<dbReference type="AlphaFoldDB" id="A0A3M7RMB2"/>
<accession>A0A3M7RMB2</accession>
<dbReference type="EMBL" id="REGN01003115">
    <property type="protein sequence ID" value="RNA24448.1"/>
    <property type="molecule type" value="Genomic_DNA"/>
</dbReference>
<comment type="caution">
    <text evidence="1">The sequence shown here is derived from an EMBL/GenBank/DDBJ whole genome shotgun (WGS) entry which is preliminary data.</text>
</comment>
<keyword evidence="2" id="KW-1185">Reference proteome</keyword>